<feature type="region of interest" description="Disordered" evidence="4">
    <location>
        <begin position="77"/>
        <end position="186"/>
    </location>
</feature>
<reference evidence="7" key="1">
    <citation type="submission" date="2023-06" db="EMBL/GenBank/DDBJ databases">
        <authorList>
            <person name="Delattre M."/>
        </authorList>
    </citation>
    <scope>NUCLEOTIDE SEQUENCE</scope>
    <source>
        <strain evidence="7">AF72</strain>
    </source>
</reference>
<feature type="region of interest" description="Disordered" evidence="4">
    <location>
        <begin position="203"/>
        <end position="364"/>
    </location>
</feature>
<sequence length="398" mass="39826">MADSPKGDREAYAARLRAVSILGISVGVVAVLAAVISGPLLVHQLQRVHSVLSDELAFCRSQSAGLWAELAVSEEQLGVSPRREKRSPRRASLNGHYVPPPPPLDKQYDAGHSSEYGLPRPSYTPPQAVGHGSASPYGVAEPSISRQTCSCSIGEAGPPGQPGTPGQPGVDGQPGDDGQPGPDGVAAAPLKEQEWCFDCAEAEPGAAGAPGDQGPPGKQGCAGQPGSHGQPGESGTQGQPGRKGPPGPQGPPGPPGRPGDVIETAGEPGPSGQAGKDGSAGPDGTPGLPGKNGGDGPPGDRGDNGRPGDRGRDGLPGEVGRPGEAGSPGNCNHCRSKGSAATAASSQASYPSVAPPSTAGGYKRNVAPSAKSAAFTKMEYDQIRRTPFPAASAAFSQF</sequence>
<feature type="compositionally biased region" description="Low complexity" evidence="4">
    <location>
        <begin position="167"/>
        <end position="186"/>
    </location>
</feature>
<evidence type="ECO:0000256" key="4">
    <source>
        <dbReference type="SAM" id="MobiDB-lite"/>
    </source>
</evidence>
<comment type="subunit">
    <text evidence="1">Collagen polypeptide chains are complexed within the cuticle by disulfide bonds and other types of covalent cross-links.</text>
</comment>
<feature type="compositionally biased region" description="Low complexity" evidence="4">
    <location>
        <begin position="337"/>
        <end position="349"/>
    </location>
</feature>
<dbReference type="Pfam" id="PF01484">
    <property type="entry name" value="Col_cuticle_N"/>
    <property type="match status" value="1"/>
</dbReference>
<feature type="non-terminal residue" evidence="7">
    <location>
        <position position="1"/>
    </location>
</feature>
<evidence type="ECO:0000313" key="8">
    <source>
        <dbReference type="Proteomes" id="UP001177023"/>
    </source>
</evidence>
<evidence type="ECO:0000259" key="6">
    <source>
        <dbReference type="SMART" id="SM01088"/>
    </source>
</evidence>
<evidence type="ECO:0000256" key="5">
    <source>
        <dbReference type="SAM" id="Phobius"/>
    </source>
</evidence>
<dbReference type="InterPro" id="IPR008160">
    <property type="entry name" value="Collagen"/>
</dbReference>
<gene>
    <name evidence="7" type="ORF">MSPICULIGERA_LOCUS23773</name>
</gene>
<dbReference type="EMBL" id="CATQJA010002706">
    <property type="protein sequence ID" value="CAJ0585762.1"/>
    <property type="molecule type" value="Genomic_DNA"/>
</dbReference>
<feature type="compositionally biased region" description="Basic and acidic residues" evidence="4">
    <location>
        <begin position="298"/>
        <end position="315"/>
    </location>
</feature>
<feature type="compositionally biased region" description="Pro residues" evidence="4">
    <location>
        <begin position="243"/>
        <end position="257"/>
    </location>
</feature>
<evidence type="ECO:0000256" key="2">
    <source>
        <dbReference type="ARBA" id="ARBA00022737"/>
    </source>
</evidence>
<feature type="domain" description="Nematode cuticle collagen N-terminal" evidence="6">
    <location>
        <begin position="20"/>
        <end position="70"/>
    </location>
</feature>
<dbReference type="AlphaFoldDB" id="A0AA36DFI0"/>
<keyword evidence="8" id="KW-1185">Reference proteome</keyword>
<keyword evidence="5" id="KW-0472">Membrane</keyword>
<feature type="compositionally biased region" description="Low complexity" evidence="4">
    <location>
        <begin position="203"/>
        <end position="221"/>
    </location>
</feature>
<comment type="caution">
    <text evidence="7">The sequence shown here is derived from an EMBL/GenBank/DDBJ whole genome shotgun (WGS) entry which is preliminary data.</text>
</comment>
<organism evidence="7 8">
    <name type="scientific">Mesorhabditis spiculigera</name>
    <dbReference type="NCBI Taxonomy" id="96644"/>
    <lineage>
        <taxon>Eukaryota</taxon>
        <taxon>Metazoa</taxon>
        <taxon>Ecdysozoa</taxon>
        <taxon>Nematoda</taxon>
        <taxon>Chromadorea</taxon>
        <taxon>Rhabditida</taxon>
        <taxon>Rhabditina</taxon>
        <taxon>Rhabditomorpha</taxon>
        <taxon>Rhabditoidea</taxon>
        <taxon>Rhabditidae</taxon>
        <taxon>Mesorhabditinae</taxon>
        <taxon>Mesorhabditis</taxon>
    </lineage>
</organism>
<accession>A0AA36DFI0</accession>
<dbReference type="GO" id="GO:0042302">
    <property type="term" value="F:structural constituent of cuticle"/>
    <property type="evidence" value="ECO:0007669"/>
    <property type="project" value="InterPro"/>
</dbReference>
<dbReference type="PANTHER" id="PTHR24637">
    <property type="entry name" value="COLLAGEN"/>
    <property type="match status" value="1"/>
</dbReference>
<protein>
    <recommendedName>
        <fullName evidence="6">Nematode cuticle collagen N-terminal domain-containing protein</fullName>
    </recommendedName>
</protein>
<evidence type="ECO:0000256" key="1">
    <source>
        <dbReference type="ARBA" id="ARBA00011518"/>
    </source>
</evidence>
<evidence type="ECO:0000256" key="3">
    <source>
        <dbReference type="ARBA" id="ARBA00023157"/>
    </source>
</evidence>
<dbReference type="InterPro" id="IPR002486">
    <property type="entry name" value="Col_cuticle_N"/>
</dbReference>
<keyword evidence="5" id="KW-1133">Transmembrane helix</keyword>
<dbReference type="Pfam" id="PF01391">
    <property type="entry name" value="Collagen"/>
    <property type="match status" value="2"/>
</dbReference>
<keyword evidence="2" id="KW-0677">Repeat</keyword>
<evidence type="ECO:0000313" key="7">
    <source>
        <dbReference type="EMBL" id="CAJ0585762.1"/>
    </source>
</evidence>
<keyword evidence="3" id="KW-1015">Disulfide bond</keyword>
<keyword evidence="5" id="KW-0812">Transmembrane</keyword>
<dbReference type="Proteomes" id="UP001177023">
    <property type="component" value="Unassembled WGS sequence"/>
</dbReference>
<proteinExistence type="predicted"/>
<name>A0AA36DFI0_9BILA</name>
<feature type="transmembrane region" description="Helical" evidence="5">
    <location>
        <begin position="21"/>
        <end position="42"/>
    </location>
</feature>
<dbReference type="SMART" id="SM01088">
    <property type="entry name" value="Col_cuticle_N"/>
    <property type="match status" value="1"/>
</dbReference>